<evidence type="ECO:0000256" key="1">
    <source>
        <dbReference type="ARBA" id="ARBA00004429"/>
    </source>
</evidence>
<dbReference type="PANTHER" id="PTHR30341">
    <property type="entry name" value="SODIUM ION/PROTON ANTIPORTER NHAA-RELATED"/>
    <property type="match status" value="1"/>
</dbReference>
<dbReference type="OrthoDB" id="9808135at2"/>
<proteinExistence type="inferred from homology"/>
<dbReference type="PANTHER" id="PTHR30341:SF0">
    <property type="entry name" value="NA(+)_H(+) ANTIPORTER NHAA"/>
    <property type="match status" value="1"/>
</dbReference>
<evidence type="ECO:0000256" key="6">
    <source>
        <dbReference type="HAMAP-Rule" id="MF_01844"/>
    </source>
</evidence>
<dbReference type="NCBIfam" id="TIGR00773">
    <property type="entry name" value="NhaA"/>
    <property type="match status" value="1"/>
</dbReference>
<keyword evidence="5 6" id="KW-0472">Membrane</keyword>
<dbReference type="Proteomes" id="UP000011932">
    <property type="component" value="Chromosome"/>
</dbReference>
<keyword evidence="6" id="KW-0915">Sodium</keyword>
<organism evidence="7 8">
    <name type="scientific">Micavibrio aeruginosavorus EPB</name>
    <dbReference type="NCBI Taxonomy" id="349215"/>
    <lineage>
        <taxon>Bacteria</taxon>
        <taxon>Pseudomonadati</taxon>
        <taxon>Bdellovibrionota</taxon>
        <taxon>Bdellovibrionia</taxon>
        <taxon>Bdellovibrionales</taxon>
        <taxon>Pseudobdellovibrionaceae</taxon>
        <taxon>Micavibrio</taxon>
    </lineage>
</organism>
<dbReference type="NCBIfam" id="NF007112">
    <property type="entry name" value="PRK09561.1"/>
    <property type="match status" value="1"/>
</dbReference>
<dbReference type="EMBL" id="CP003538">
    <property type="protein sequence ID" value="AGH98542.1"/>
    <property type="molecule type" value="Genomic_DNA"/>
</dbReference>
<feature type="transmembrane region" description="Helical" evidence="6">
    <location>
        <begin position="357"/>
        <end position="378"/>
    </location>
</feature>
<evidence type="ECO:0000256" key="3">
    <source>
        <dbReference type="ARBA" id="ARBA00022692"/>
    </source>
</evidence>
<comment type="similarity">
    <text evidence="6">Belongs to the NhaA Na(+)/H(+) (TC 2.A.33) antiporter family.</text>
</comment>
<feature type="transmembrane region" description="Helical" evidence="6">
    <location>
        <begin position="124"/>
        <end position="141"/>
    </location>
</feature>
<dbReference type="Gene3D" id="1.20.1530.10">
    <property type="entry name" value="Na+/H+ antiporter like domain"/>
    <property type="match status" value="1"/>
</dbReference>
<reference evidence="7 8" key="1">
    <citation type="journal article" date="2013" name="ISME J.">
        <title>By their genes ye shall know them: genomic signatures of predatory bacteria.</title>
        <authorList>
            <person name="Pasternak Z."/>
            <person name="Pietrokovski S."/>
            <person name="Rotem O."/>
            <person name="Gophna U."/>
            <person name="Lurie-Weinberger M.N."/>
            <person name="Jurkevitch E."/>
        </authorList>
    </citation>
    <scope>NUCLEOTIDE SEQUENCE [LARGE SCALE GENOMIC DNA]</scope>
    <source>
        <strain evidence="7">EPB</strain>
    </source>
</reference>
<dbReference type="PATRIC" id="fig|349215.9.peg.1683"/>
<dbReference type="InterPro" id="IPR004670">
    <property type="entry name" value="NhaA"/>
</dbReference>
<feature type="transmembrane region" description="Helical" evidence="6">
    <location>
        <begin position="28"/>
        <end position="50"/>
    </location>
</feature>
<dbReference type="HAMAP" id="MF_01844">
    <property type="entry name" value="NhaA"/>
    <property type="match status" value="1"/>
</dbReference>
<dbReference type="HOGENOM" id="CLU_015803_1_2_5"/>
<keyword evidence="3 6" id="KW-0812">Transmembrane</keyword>
<keyword evidence="6" id="KW-0739">Sodium transport</keyword>
<feature type="transmembrane region" description="Helical" evidence="6">
    <location>
        <begin position="153"/>
        <end position="171"/>
    </location>
</feature>
<dbReference type="GO" id="GO:0005886">
    <property type="term" value="C:plasma membrane"/>
    <property type="evidence" value="ECO:0007669"/>
    <property type="project" value="UniProtKB-SubCell"/>
</dbReference>
<dbReference type="NCBIfam" id="NF007111">
    <property type="entry name" value="PRK09560.1"/>
    <property type="match status" value="1"/>
</dbReference>
<sequence>MASHHSNHGPHDLDTENGKSIVVMMRDFFRLEAAGGIVLICASILALIIANSPLSGLYDHILNNVKFTIGFSTADGFDLALQKSVLLWINDGLMAIFFFLIGLEIKREFLEGELSSRDRALLPALAAVGGMVVPAAIFWFINKDTPENLAGWAIPSATDIAFALCILTLVGNRIPISLKILLTAVAVIDDLGAIIIIAIFYSHGFNPDPLYFAAAALVGLFILNRRNVLRIAPYILLTFVLWIAVLQSGIHATLAGVIAAMFIPLHGKKHPGKSPAKTLEHNLHPWVAFLVLPLFGFANAGVPFAGMGVDALVDPVTLGIALGLLLGKQIGIFGMIFLAVKTGLSPKPHNANWTQLYGVSVICGIGFTMSLFIGGLAYHDVHMQAVVRLGVLMGSIAAAALGYCILRYGPTNMRPDWRGKADASLQQRMTQQVDFLFGKRKGQSKW</sequence>
<feature type="transmembrane region" description="Helical" evidence="6">
    <location>
        <begin position="236"/>
        <end position="263"/>
    </location>
</feature>
<dbReference type="STRING" id="349215.A11S_1740"/>
<name>M4VGR3_9BACT</name>
<gene>
    <name evidence="6" type="primary">nhaA</name>
    <name evidence="7" type="ORF">A11S_1740</name>
</gene>
<dbReference type="GO" id="GO:0006885">
    <property type="term" value="P:regulation of pH"/>
    <property type="evidence" value="ECO:0007669"/>
    <property type="project" value="UniProtKB-UniRule"/>
</dbReference>
<feature type="transmembrane region" description="Helical" evidence="6">
    <location>
        <begin position="180"/>
        <end position="203"/>
    </location>
</feature>
<evidence type="ECO:0000256" key="2">
    <source>
        <dbReference type="ARBA" id="ARBA00022475"/>
    </source>
</evidence>
<dbReference type="AlphaFoldDB" id="M4VGR3"/>
<keyword evidence="4 6" id="KW-1133">Transmembrane helix</keyword>
<feature type="transmembrane region" description="Helical" evidence="6">
    <location>
        <begin position="85"/>
        <end position="103"/>
    </location>
</feature>
<dbReference type="InterPro" id="IPR023171">
    <property type="entry name" value="Na/H_antiporter_dom_sf"/>
</dbReference>
<comment type="function">
    <text evidence="6">Na(+)/H(+) antiporter that extrudes sodium in exchange for external protons.</text>
</comment>
<feature type="transmembrane region" description="Helical" evidence="6">
    <location>
        <begin position="209"/>
        <end position="224"/>
    </location>
</feature>
<keyword evidence="6" id="KW-0813">Transport</keyword>
<dbReference type="KEGG" id="man:A11S_1740"/>
<feature type="transmembrane region" description="Helical" evidence="6">
    <location>
        <begin position="283"/>
        <end position="304"/>
    </location>
</feature>
<dbReference type="GO" id="GO:0015385">
    <property type="term" value="F:sodium:proton antiporter activity"/>
    <property type="evidence" value="ECO:0007669"/>
    <property type="project" value="UniProtKB-UniRule"/>
</dbReference>
<keyword evidence="6" id="KW-0050">Antiport</keyword>
<comment type="subcellular location">
    <subcellularLocation>
        <location evidence="1">Cell inner membrane</location>
        <topology evidence="1">Multi-pass membrane protein</topology>
    </subcellularLocation>
    <subcellularLocation>
        <location evidence="6">Cell membrane</location>
        <topology evidence="6">Multi-pass membrane protein</topology>
    </subcellularLocation>
</comment>
<dbReference type="RefSeq" id="WP_015468073.1">
    <property type="nucleotide sequence ID" value="NC_020812.1"/>
</dbReference>
<feature type="transmembrane region" description="Helical" evidence="6">
    <location>
        <begin position="385"/>
        <end position="408"/>
    </location>
</feature>
<comment type="catalytic activity">
    <reaction evidence="6">
        <text>Na(+)(in) + 2 H(+)(out) = Na(+)(out) + 2 H(+)(in)</text>
        <dbReference type="Rhea" id="RHEA:29251"/>
        <dbReference type="ChEBI" id="CHEBI:15378"/>
        <dbReference type="ChEBI" id="CHEBI:29101"/>
    </reaction>
</comment>
<evidence type="ECO:0000256" key="4">
    <source>
        <dbReference type="ARBA" id="ARBA00022989"/>
    </source>
</evidence>
<protein>
    <recommendedName>
        <fullName evidence="6">Na(+)/H(+) antiporter NhaA</fullName>
    </recommendedName>
    <alternativeName>
        <fullName evidence="6">Sodium/proton antiporter NhaA</fullName>
    </alternativeName>
</protein>
<evidence type="ECO:0000313" key="7">
    <source>
        <dbReference type="EMBL" id="AGH98542.1"/>
    </source>
</evidence>
<keyword evidence="2 6" id="KW-1003">Cell membrane</keyword>
<keyword evidence="6" id="KW-0406">Ion transport</keyword>
<feature type="transmembrane region" description="Helical" evidence="6">
    <location>
        <begin position="316"/>
        <end position="337"/>
    </location>
</feature>
<evidence type="ECO:0000313" key="8">
    <source>
        <dbReference type="Proteomes" id="UP000011932"/>
    </source>
</evidence>
<accession>M4VGR3</accession>
<evidence type="ECO:0000256" key="5">
    <source>
        <dbReference type="ARBA" id="ARBA00023136"/>
    </source>
</evidence>
<dbReference type="Pfam" id="PF06965">
    <property type="entry name" value="Na_H_antiport_1"/>
    <property type="match status" value="1"/>
</dbReference>